<dbReference type="EMBL" id="SLWO01000002">
    <property type="protein sequence ID" value="TCO28616.1"/>
    <property type="molecule type" value="Genomic_DNA"/>
</dbReference>
<evidence type="ECO:0000313" key="3">
    <source>
        <dbReference type="EMBL" id="GGE50482.1"/>
    </source>
</evidence>
<reference evidence="6" key="2">
    <citation type="journal article" date="2019" name="Int. J. Syst. Evol. Microbiol.">
        <title>The Global Catalogue of Microorganisms (GCM) 10K type strain sequencing project: providing services to taxonomists for standard genome sequencing and annotation.</title>
        <authorList>
            <consortium name="The Broad Institute Genomics Platform"/>
            <consortium name="The Broad Institute Genome Sequencing Center for Infectious Disease"/>
            <person name="Wu L."/>
            <person name="Ma J."/>
        </authorList>
    </citation>
    <scope>NUCLEOTIDE SEQUENCE [LARGE SCALE GENOMIC DNA]</scope>
    <source>
        <strain evidence="6">CGMCC 1.15644</strain>
    </source>
</reference>
<accession>A0A4R2HIQ9</accession>
<feature type="compositionally biased region" description="Polar residues" evidence="1">
    <location>
        <begin position="336"/>
        <end position="366"/>
    </location>
</feature>
<keyword evidence="2" id="KW-0812">Transmembrane</keyword>
<sequence>MAQRYVPNEVFLVCTDGMKKSQMLVKSQSTIKIANGKLAATINDRFSGNFFCAKMVIAGAIIGAIIAAVVIAATILSGGAVGVGLAMAIGAGAAAGGAVAGAGAALTPSICSLLTSGSDWMPVHPKVKLENQKALIEQSKIPCLLGGNVMIFYSEAAADEFTDLKVASTLTHVGGIILGSALLSAGVATVFTAGSSFFANIKMINGTFGMKGAFIYAGEGAAWLLSGYGASQGFDWVKGEVYQGVQDNSSYPMADYADGKTLENADKLTQSDEPFFDVPNAAGETDYVADASDILIKDHDPNISNYYDLEYERRTGIHTNPDGSVIEETELDRSTNRNPNSIQERNPTRTSTSNVQHQGDASGSYYNTERYDLEEGSQLDRTNLSQARSKGLTSLKNALPSPLELGIEAYNILTNMLLTIPIKDFEASLEGEAAARNSINVIETDI</sequence>
<dbReference type="Proteomes" id="UP000295684">
    <property type="component" value="Unassembled WGS sequence"/>
</dbReference>
<dbReference type="RefSeq" id="WP_132529548.1">
    <property type="nucleotide sequence ID" value="NZ_BMJO01000003.1"/>
</dbReference>
<keyword evidence="6" id="KW-1185">Reference proteome</keyword>
<feature type="transmembrane region" description="Helical" evidence="2">
    <location>
        <begin position="83"/>
        <end position="106"/>
    </location>
</feature>
<gene>
    <name evidence="4" type="ORF">EV200_10233</name>
    <name evidence="3" type="ORF">GCM10011413_15930</name>
</gene>
<dbReference type="EMBL" id="BMJO01000003">
    <property type="protein sequence ID" value="GGE50482.1"/>
    <property type="molecule type" value="Genomic_DNA"/>
</dbReference>
<evidence type="ECO:0000313" key="6">
    <source>
        <dbReference type="Proteomes" id="UP000622648"/>
    </source>
</evidence>
<comment type="caution">
    <text evidence="4">The sequence shown here is derived from an EMBL/GenBank/DDBJ whole genome shotgun (WGS) entry which is preliminary data.</text>
</comment>
<dbReference type="OrthoDB" id="1454494at2"/>
<evidence type="ECO:0000313" key="4">
    <source>
        <dbReference type="EMBL" id="TCO28616.1"/>
    </source>
</evidence>
<dbReference type="Proteomes" id="UP000622648">
    <property type="component" value="Unassembled WGS sequence"/>
</dbReference>
<evidence type="ECO:0000256" key="2">
    <source>
        <dbReference type="SAM" id="Phobius"/>
    </source>
</evidence>
<reference evidence="3" key="1">
    <citation type="journal article" date="2014" name="Int. J. Syst. Evol. Microbiol.">
        <title>Complete genome of a new Firmicutes species belonging to the dominant human colonic microbiota ('Ruminococcus bicirculans') reveals two chromosomes and a selective capacity to utilize plant glucans.</title>
        <authorList>
            <consortium name="NISC Comparative Sequencing Program"/>
            <person name="Wegmann U."/>
            <person name="Louis P."/>
            <person name="Goesmann A."/>
            <person name="Henrissat B."/>
            <person name="Duncan S.H."/>
            <person name="Flint H.J."/>
        </authorList>
    </citation>
    <scope>NUCLEOTIDE SEQUENCE</scope>
    <source>
        <strain evidence="3">CGMCC 1.15644</strain>
    </source>
</reference>
<name>A0A4R2HIQ9_9SPHI</name>
<proteinExistence type="predicted"/>
<dbReference type="Pfam" id="PF14107">
    <property type="entry name" value="DUF4280"/>
    <property type="match status" value="1"/>
</dbReference>
<protein>
    <submittedName>
        <fullName evidence="4">Uncharacterized protein DUF4280</fullName>
    </submittedName>
</protein>
<feature type="transmembrane region" description="Helical" evidence="2">
    <location>
        <begin position="176"/>
        <end position="201"/>
    </location>
</feature>
<reference evidence="4 5" key="3">
    <citation type="submission" date="2019-03" db="EMBL/GenBank/DDBJ databases">
        <title>Genomic Encyclopedia of Type Strains, Phase IV (KMG-IV): sequencing the most valuable type-strain genomes for metagenomic binning, comparative biology and taxonomic classification.</title>
        <authorList>
            <person name="Goeker M."/>
        </authorList>
    </citation>
    <scope>NUCLEOTIDE SEQUENCE [LARGE SCALE GENOMIC DNA]</scope>
    <source>
        <strain evidence="4 5">DSM 103236</strain>
    </source>
</reference>
<reference evidence="3" key="4">
    <citation type="submission" date="2024-05" db="EMBL/GenBank/DDBJ databases">
        <authorList>
            <person name="Sun Q."/>
            <person name="Zhou Y."/>
        </authorList>
    </citation>
    <scope>NUCLEOTIDE SEQUENCE</scope>
    <source>
        <strain evidence="3">CGMCC 1.15644</strain>
    </source>
</reference>
<dbReference type="InterPro" id="IPR025460">
    <property type="entry name" value="DUF4280"/>
</dbReference>
<keyword evidence="2" id="KW-1133">Transmembrane helix</keyword>
<keyword evidence="2" id="KW-0472">Membrane</keyword>
<feature type="transmembrane region" description="Helical" evidence="2">
    <location>
        <begin position="55"/>
        <end position="76"/>
    </location>
</feature>
<dbReference type="AlphaFoldDB" id="A0A4R2HIQ9"/>
<evidence type="ECO:0000256" key="1">
    <source>
        <dbReference type="SAM" id="MobiDB-lite"/>
    </source>
</evidence>
<evidence type="ECO:0000313" key="5">
    <source>
        <dbReference type="Proteomes" id="UP000295684"/>
    </source>
</evidence>
<organism evidence="4 5">
    <name type="scientific">Pedobacter psychrotolerans</name>
    <dbReference type="NCBI Taxonomy" id="1843235"/>
    <lineage>
        <taxon>Bacteria</taxon>
        <taxon>Pseudomonadati</taxon>
        <taxon>Bacteroidota</taxon>
        <taxon>Sphingobacteriia</taxon>
        <taxon>Sphingobacteriales</taxon>
        <taxon>Sphingobacteriaceae</taxon>
        <taxon>Pedobacter</taxon>
    </lineage>
</organism>
<feature type="region of interest" description="Disordered" evidence="1">
    <location>
        <begin position="317"/>
        <end position="366"/>
    </location>
</feature>